<dbReference type="GO" id="GO:0006508">
    <property type="term" value="P:proteolysis"/>
    <property type="evidence" value="ECO:0007669"/>
    <property type="project" value="InterPro"/>
</dbReference>
<gene>
    <name evidence="4" type="ORF">CXB51_025943</name>
</gene>
<protein>
    <recommendedName>
        <fullName evidence="3">Peptidase S8/S53 domain-containing protein</fullName>
    </recommendedName>
</protein>
<dbReference type="OrthoDB" id="1001851at2759"/>
<evidence type="ECO:0000313" key="4">
    <source>
        <dbReference type="EMBL" id="KAG8481162.1"/>
    </source>
</evidence>
<dbReference type="InterPro" id="IPR036852">
    <property type="entry name" value="Peptidase_S8/S53_dom_sf"/>
</dbReference>
<dbReference type="GO" id="GO:0004252">
    <property type="term" value="F:serine-type endopeptidase activity"/>
    <property type="evidence" value="ECO:0007669"/>
    <property type="project" value="InterPro"/>
</dbReference>
<dbReference type="AlphaFoldDB" id="A0A8J6CN67"/>
<dbReference type="Gene3D" id="3.40.50.200">
    <property type="entry name" value="Peptidase S8/S53 domain"/>
    <property type="match status" value="2"/>
</dbReference>
<sequence>MISVVPFMFKFRKFIVDEEEKNCFEDKEKNSMEKKSKSIIVSIDSSTNVNHECFEHKHIPILKSNHLNIPFKTYALTKATRLVDFNFPEDLNCHGIACASIVFGTLTELKWLKNISGISDSKIQGANPFARIASFKVSGDKVTIDKSVEVSKKSLLDAMMKATLDKVDVIMASLSTDTLSNLSSCLCDPVNIGGDLAMKENIVVCTSLGNHGDRYYTLSEGSCNSSGKFITQVELGGGTHIKGFGSFMDKDGDYCKLIHWSEAVEVVETSKGKERKKKAKANAKIYQIVYEEQDRDLCKVTLKSGKRPYPYDPYVLKVMSGTSMTNAVVVGMLSYVKTFRKDWGIARIKSTIMTTAIPVIKSSDGVVLAMECGCINPLKAMNLGLVYDISPKEYKGMDINLPNFSFMLDKTLEYIFNRTMINGGCPKCSYKAEIRLYGRTDTSRSREEVILRSLMALRDQLLLAHAISIWREQKEHNGRNQCITVSSPIVILSKSLWEL</sequence>
<dbReference type="Pfam" id="PF00082">
    <property type="entry name" value="Peptidase_S8"/>
    <property type="match status" value="1"/>
</dbReference>
<keyword evidence="2" id="KW-0732">Signal</keyword>
<name>A0A8J6CN67_9ROSI</name>
<dbReference type="EMBL" id="JAHUZN010000010">
    <property type="protein sequence ID" value="KAG8481162.1"/>
    <property type="molecule type" value="Genomic_DNA"/>
</dbReference>
<dbReference type="InterPro" id="IPR045051">
    <property type="entry name" value="SBT"/>
</dbReference>
<comment type="similarity">
    <text evidence="1">Belongs to the peptidase S8 family.</text>
</comment>
<evidence type="ECO:0000256" key="2">
    <source>
        <dbReference type="ARBA" id="ARBA00022729"/>
    </source>
</evidence>
<reference evidence="4 5" key="1">
    <citation type="journal article" date="2021" name="bioRxiv">
        <title>The Gossypium anomalum genome as a resource for cotton improvement and evolutionary analysis of hybrid incompatibility.</title>
        <authorList>
            <person name="Grover C.E."/>
            <person name="Yuan D."/>
            <person name="Arick M.A."/>
            <person name="Miller E.R."/>
            <person name="Hu G."/>
            <person name="Peterson D.G."/>
            <person name="Wendel J.F."/>
            <person name="Udall J.A."/>
        </authorList>
    </citation>
    <scope>NUCLEOTIDE SEQUENCE [LARGE SCALE GENOMIC DNA]</scope>
    <source>
        <strain evidence="4">JFW-Udall</strain>
        <tissue evidence="4">Leaf</tissue>
    </source>
</reference>
<organism evidence="4 5">
    <name type="scientific">Gossypium anomalum</name>
    <dbReference type="NCBI Taxonomy" id="47600"/>
    <lineage>
        <taxon>Eukaryota</taxon>
        <taxon>Viridiplantae</taxon>
        <taxon>Streptophyta</taxon>
        <taxon>Embryophyta</taxon>
        <taxon>Tracheophyta</taxon>
        <taxon>Spermatophyta</taxon>
        <taxon>Magnoliopsida</taxon>
        <taxon>eudicotyledons</taxon>
        <taxon>Gunneridae</taxon>
        <taxon>Pentapetalae</taxon>
        <taxon>rosids</taxon>
        <taxon>malvids</taxon>
        <taxon>Malvales</taxon>
        <taxon>Malvaceae</taxon>
        <taxon>Malvoideae</taxon>
        <taxon>Gossypium</taxon>
    </lineage>
</organism>
<proteinExistence type="inferred from homology"/>
<dbReference type="Proteomes" id="UP000701853">
    <property type="component" value="Chromosome 10"/>
</dbReference>
<comment type="caution">
    <text evidence="4">The sequence shown here is derived from an EMBL/GenBank/DDBJ whole genome shotgun (WGS) entry which is preliminary data.</text>
</comment>
<accession>A0A8J6CN67</accession>
<dbReference type="PANTHER" id="PTHR10795">
    <property type="entry name" value="PROPROTEIN CONVERTASE SUBTILISIN/KEXIN"/>
    <property type="match status" value="1"/>
</dbReference>
<dbReference type="SUPFAM" id="SSF52743">
    <property type="entry name" value="Subtilisin-like"/>
    <property type="match status" value="1"/>
</dbReference>
<dbReference type="Gene3D" id="3.50.30.30">
    <property type="match status" value="1"/>
</dbReference>
<evidence type="ECO:0000256" key="1">
    <source>
        <dbReference type="ARBA" id="ARBA00011073"/>
    </source>
</evidence>
<dbReference type="InterPro" id="IPR000209">
    <property type="entry name" value="Peptidase_S8/S53_dom"/>
</dbReference>
<feature type="domain" description="Peptidase S8/S53" evidence="3">
    <location>
        <begin position="42"/>
        <end position="356"/>
    </location>
</feature>
<keyword evidence="5" id="KW-1185">Reference proteome</keyword>
<evidence type="ECO:0000313" key="5">
    <source>
        <dbReference type="Proteomes" id="UP000701853"/>
    </source>
</evidence>
<evidence type="ECO:0000259" key="3">
    <source>
        <dbReference type="Pfam" id="PF00082"/>
    </source>
</evidence>